<dbReference type="InterPro" id="IPR013087">
    <property type="entry name" value="Znf_C2H2_type"/>
</dbReference>
<accession>A0A9Q1EJT5</accession>
<dbReference type="EMBL" id="JAINUF010000016">
    <property type="protein sequence ID" value="KAJ8340102.1"/>
    <property type="molecule type" value="Genomic_DNA"/>
</dbReference>
<dbReference type="Proteomes" id="UP001152622">
    <property type="component" value="Chromosome 16"/>
</dbReference>
<evidence type="ECO:0000256" key="1">
    <source>
        <dbReference type="SAM" id="MobiDB-lite"/>
    </source>
</evidence>
<evidence type="ECO:0000313" key="3">
    <source>
        <dbReference type="EMBL" id="KAJ8340102.1"/>
    </source>
</evidence>
<protein>
    <recommendedName>
        <fullName evidence="2">C2H2-type domain-containing protein</fullName>
    </recommendedName>
</protein>
<evidence type="ECO:0000313" key="4">
    <source>
        <dbReference type="Proteomes" id="UP001152622"/>
    </source>
</evidence>
<feature type="compositionally biased region" description="Basic and acidic residues" evidence="1">
    <location>
        <begin position="136"/>
        <end position="145"/>
    </location>
</feature>
<sequence length="203" mass="22483">MMCKCCHCSFFHPLQRGRHRLQLHSKETQSLLFPRLTGRDLAGGSKWSRCLLCCVLSPYACWHCANEDPVSYQRTGLDWSTLPGLWRKQDIARHSAGKTKHSKWQVTARQPRPTLPGSGKASKVITGTEAAISRRTTGEPSEKAEPPLAPSQPQISHESANQAPRSVFAVPGSPALGETPQLRVAQEPEEMPHKIIGYLRATL</sequence>
<reference evidence="3" key="1">
    <citation type="journal article" date="2023" name="Science">
        <title>Genome structures resolve the early diversification of teleost fishes.</title>
        <authorList>
            <person name="Parey E."/>
            <person name="Louis A."/>
            <person name="Montfort J."/>
            <person name="Bouchez O."/>
            <person name="Roques C."/>
            <person name="Iampietro C."/>
            <person name="Lluch J."/>
            <person name="Castinel A."/>
            <person name="Donnadieu C."/>
            <person name="Desvignes T."/>
            <person name="Floi Bucao C."/>
            <person name="Jouanno E."/>
            <person name="Wen M."/>
            <person name="Mejri S."/>
            <person name="Dirks R."/>
            <person name="Jansen H."/>
            <person name="Henkel C."/>
            <person name="Chen W.J."/>
            <person name="Zahm M."/>
            <person name="Cabau C."/>
            <person name="Klopp C."/>
            <person name="Thompson A.W."/>
            <person name="Robinson-Rechavi M."/>
            <person name="Braasch I."/>
            <person name="Lecointre G."/>
            <person name="Bobe J."/>
            <person name="Postlethwait J.H."/>
            <person name="Berthelot C."/>
            <person name="Roest Crollius H."/>
            <person name="Guiguen Y."/>
        </authorList>
    </citation>
    <scope>NUCLEOTIDE SEQUENCE</scope>
    <source>
        <strain evidence="3">WJC10195</strain>
    </source>
</reference>
<organism evidence="3 4">
    <name type="scientific">Synaphobranchus kaupii</name>
    <name type="common">Kaup's arrowtooth eel</name>
    <dbReference type="NCBI Taxonomy" id="118154"/>
    <lineage>
        <taxon>Eukaryota</taxon>
        <taxon>Metazoa</taxon>
        <taxon>Chordata</taxon>
        <taxon>Craniata</taxon>
        <taxon>Vertebrata</taxon>
        <taxon>Euteleostomi</taxon>
        <taxon>Actinopterygii</taxon>
        <taxon>Neopterygii</taxon>
        <taxon>Teleostei</taxon>
        <taxon>Anguilliformes</taxon>
        <taxon>Synaphobranchidae</taxon>
        <taxon>Synaphobranchus</taxon>
    </lineage>
</organism>
<gene>
    <name evidence="3" type="ORF">SKAU_G00347350</name>
</gene>
<comment type="caution">
    <text evidence="3">The sequence shown here is derived from an EMBL/GenBank/DDBJ whole genome shotgun (WGS) entry which is preliminary data.</text>
</comment>
<name>A0A9Q1EJT5_SYNKA</name>
<feature type="compositionally biased region" description="Polar residues" evidence="1">
    <location>
        <begin position="151"/>
        <end position="163"/>
    </location>
</feature>
<dbReference type="AlphaFoldDB" id="A0A9Q1EJT5"/>
<feature type="region of interest" description="Disordered" evidence="1">
    <location>
        <begin position="94"/>
        <end position="163"/>
    </location>
</feature>
<keyword evidence="4" id="KW-1185">Reference proteome</keyword>
<feature type="domain" description="C2H2-type" evidence="2">
    <location>
        <begin position="3"/>
        <end position="24"/>
    </location>
</feature>
<dbReference type="PROSITE" id="PS00028">
    <property type="entry name" value="ZINC_FINGER_C2H2_1"/>
    <property type="match status" value="1"/>
</dbReference>
<evidence type="ECO:0000259" key="2">
    <source>
        <dbReference type="PROSITE" id="PS00028"/>
    </source>
</evidence>
<proteinExistence type="predicted"/>